<accession>A0A923ME29</accession>
<dbReference type="Pfam" id="PF21983">
    <property type="entry name" value="NikA-like"/>
    <property type="match status" value="1"/>
</dbReference>
<keyword evidence="2" id="KW-1185">Reference proteome</keyword>
<sequence length="90" mass="10345">MGTKKITLRIPENDYAIIEHKALESHLSLNQYLIRCGCDNGVGGARHLTDLMGRLGRLYDTTQRAKELPQLKEDVFQWRDDTMALIERMA</sequence>
<proteinExistence type="predicted"/>
<dbReference type="Proteomes" id="UP000620327">
    <property type="component" value="Unassembled WGS sequence"/>
</dbReference>
<evidence type="ECO:0000313" key="2">
    <source>
        <dbReference type="Proteomes" id="UP000620327"/>
    </source>
</evidence>
<dbReference type="InterPro" id="IPR053842">
    <property type="entry name" value="NikA-like"/>
</dbReference>
<gene>
    <name evidence="1" type="ORF">H8Z83_01400</name>
</gene>
<dbReference type="EMBL" id="JACOQI010000001">
    <property type="protein sequence ID" value="MBC5769005.1"/>
    <property type="molecule type" value="Genomic_DNA"/>
</dbReference>
<dbReference type="RefSeq" id="WP_187013398.1">
    <property type="nucleotide sequence ID" value="NZ_JACOQI010000001.1"/>
</dbReference>
<evidence type="ECO:0000313" key="1">
    <source>
        <dbReference type="EMBL" id="MBC5769005.1"/>
    </source>
</evidence>
<dbReference type="AlphaFoldDB" id="A0A923ME29"/>
<comment type="caution">
    <text evidence="1">The sequence shown here is derived from an EMBL/GenBank/DDBJ whole genome shotgun (WGS) entry which is preliminary data.</text>
</comment>
<protein>
    <submittedName>
        <fullName evidence="1">Toxin-antitoxin system HicB family antitoxin</fullName>
    </submittedName>
</protein>
<reference evidence="1" key="1">
    <citation type="submission" date="2020-08" db="EMBL/GenBank/DDBJ databases">
        <title>Genome public.</title>
        <authorList>
            <person name="Liu C."/>
            <person name="Sun Q."/>
        </authorList>
    </citation>
    <scope>NUCLEOTIDE SEQUENCE</scope>
    <source>
        <strain evidence="1">BX15</strain>
    </source>
</reference>
<name>A0A923ME29_9FIRM</name>
<organism evidence="1 2">
    <name type="scientific">Dysosmobacter segnis</name>
    <dbReference type="NCBI Taxonomy" id="2763042"/>
    <lineage>
        <taxon>Bacteria</taxon>
        <taxon>Bacillati</taxon>
        <taxon>Bacillota</taxon>
        <taxon>Clostridia</taxon>
        <taxon>Eubacteriales</taxon>
        <taxon>Oscillospiraceae</taxon>
        <taxon>Dysosmobacter</taxon>
    </lineage>
</organism>